<dbReference type="EMBL" id="KN832987">
    <property type="protein sequence ID" value="KIM84617.1"/>
    <property type="molecule type" value="Genomic_DNA"/>
</dbReference>
<dbReference type="InParanoid" id="A0A0C3C4S7"/>
<dbReference type="HOGENOM" id="CLU_2596644_0_0_1"/>
<organism evidence="1 2">
    <name type="scientific">Piloderma croceum (strain F 1598)</name>
    <dbReference type="NCBI Taxonomy" id="765440"/>
    <lineage>
        <taxon>Eukaryota</taxon>
        <taxon>Fungi</taxon>
        <taxon>Dikarya</taxon>
        <taxon>Basidiomycota</taxon>
        <taxon>Agaricomycotina</taxon>
        <taxon>Agaricomycetes</taxon>
        <taxon>Agaricomycetidae</taxon>
        <taxon>Atheliales</taxon>
        <taxon>Atheliaceae</taxon>
        <taxon>Piloderma</taxon>
    </lineage>
</organism>
<gene>
    <name evidence="1" type="ORF">PILCRDRAFT_780276</name>
</gene>
<dbReference type="AlphaFoldDB" id="A0A0C3C4S7"/>
<protein>
    <submittedName>
        <fullName evidence="1">Uncharacterized protein</fullName>
    </submittedName>
</protein>
<sequence length="81" mass="9050">STKQWNLFFASTFCEDVRHVIVHGYVCDLNLLVLNGFADEVILNINMLGMCVVNSIYCSITVNHRLTGPGKMVKLCLLFVG</sequence>
<evidence type="ECO:0000313" key="1">
    <source>
        <dbReference type="EMBL" id="KIM84617.1"/>
    </source>
</evidence>
<accession>A0A0C3C4S7</accession>
<feature type="non-terminal residue" evidence="1">
    <location>
        <position position="81"/>
    </location>
</feature>
<feature type="non-terminal residue" evidence="1">
    <location>
        <position position="1"/>
    </location>
</feature>
<reference evidence="1 2" key="1">
    <citation type="submission" date="2014-04" db="EMBL/GenBank/DDBJ databases">
        <authorList>
            <consortium name="DOE Joint Genome Institute"/>
            <person name="Kuo A."/>
            <person name="Tarkka M."/>
            <person name="Buscot F."/>
            <person name="Kohler A."/>
            <person name="Nagy L.G."/>
            <person name="Floudas D."/>
            <person name="Copeland A."/>
            <person name="Barry K.W."/>
            <person name="Cichocki N."/>
            <person name="Veneault-Fourrey C."/>
            <person name="LaButti K."/>
            <person name="Lindquist E.A."/>
            <person name="Lipzen A."/>
            <person name="Lundell T."/>
            <person name="Morin E."/>
            <person name="Murat C."/>
            <person name="Sun H."/>
            <person name="Tunlid A."/>
            <person name="Henrissat B."/>
            <person name="Grigoriev I.V."/>
            <person name="Hibbett D.S."/>
            <person name="Martin F."/>
            <person name="Nordberg H.P."/>
            <person name="Cantor M.N."/>
            <person name="Hua S.X."/>
        </authorList>
    </citation>
    <scope>NUCLEOTIDE SEQUENCE [LARGE SCALE GENOMIC DNA]</scope>
    <source>
        <strain evidence="1 2">F 1598</strain>
    </source>
</reference>
<name>A0A0C3C4S7_PILCF</name>
<proteinExistence type="predicted"/>
<reference evidence="2" key="2">
    <citation type="submission" date="2015-01" db="EMBL/GenBank/DDBJ databases">
        <title>Evolutionary Origins and Diversification of the Mycorrhizal Mutualists.</title>
        <authorList>
            <consortium name="DOE Joint Genome Institute"/>
            <consortium name="Mycorrhizal Genomics Consortium"/>
            <person name="Kohler A."/>
            <person name="Kuo A."/>
            <person name="Nagy L.G."/>
            <person name="Floudas D."/>
            <person name="Copeland A."/>
            <person name="Barry K.W."/>
            <person name="Cichocki N."/>
            <person name="Veneault-Fourrey C."/>
            <person name="LaButti K."/>
            <person name="Lindquist E.A."/>
            <person name="Lipzen A."/>
            <person name="Lundell T."/>
            <person name="Morin E."/>
            <person name="Murat C."/>
            <person name="Riley R."/>
            <person name="Ohm R."/>
            <person name="Sun H."/>
            <person name="Tunlid A."/>
            <person name="Henrissat B."/>
            <person name="Grigoriev I.V."/>
            <person name="Hibbett D.S."/>
            <person name="Martin F."/>
        </authorList>
    </citation>
    <scope>NUCLEOTIDE SEQUENCE [LARGE SCALE GENOMIC DNA]</scope>
    <source>
        <strain evidence="2">F 1598</strain>
    </source>
</reference>
<dbReference type="Proteomes" id="UP000054166">
    <property type="component" value="Unassembled WGS sequence"/>
</dbReference>
<evidence type="ECO:0000313" key="2">
    <source>
        <dbReference type="Proteomes" id="UP000054166"/>
    </source>
</evidence>
<keyword evidence="2" id="KW-1185">Reference proteome</keyword>